<evidence type="ECO:0000313" key="3">
    <source>
        <dbReference type="Proteomes" id="UP001458880"/>
    </source>
</evidence>
<keyword evidence="1" id="KW-0175">Coiled coil</keyword>
<keyword evidence="3" id="KW-1185">Reference proteome</keyword>
<proteinExistence type="predicted"/>
<name>A0AAW1M1Y7_POPJA</name>
<feature type="coiled-coil region" evidence="1">
    <location>
        <begin position="45"/>
        <end position="100"/>
    </location>
</feature>
<dbReference type="AlphaFoldDB" id="A0AAW1M1Y7"/>
<sequence>MATTRSQRAKANKDATVSQANLNSSYITIYSKCDEEKNCKEIDLVSHLRNKLAHQEFKFNELQDENNKLQRDLNKAKDNLRSKQAVIDDLQKTLNNFANNVLTDKIVHTIETQTDNALTTDKSTHMDSGSTMKRLVPTNELDLTMVPVQNVEILEFDTPITTDTSTRMDGGDTDVGHSK</sequence>
<comment type="caution">
    <text evidence="2">The sequence shown here is derived from an EMBL/GenBank/DDBJ whole genome shotgun (WGS) entry which is preliminary data.</text>
</comment>
<reference evidence="2 3" key="1">
    <citation type="journal article" date="2024" name="BMC Genomics">
        <title>De novo assembly and annotation of Popillia japonica's genome with initial clues to its potential as an invasive pest.</title>
        <authorList>
            <person name="Cucini C."/>
            <person name="Boschi S."/>
            <person name="Funari R."/>
            <person name="Cardaioli E."/>
            <person name="Iannotti N."/>
            <person name="Marturano G."/>
            <person name="Paoli F."/>
            <person name="Bruttini M."/>
            <person name="Carapelli A."/>
            <person name="Frati F."/>
            <person name="Nardi F."/>
        </authorList>
    </citation>
    <scope>NUCLEOTIDE SEQUENCE [LARGE SCALE GENOMIC DNA]</scope>
    <source>
        <strain evidence="2">DMR45628</strain>
    </source>
</reference>
<protein>
    <submittedName>
        <fullName evidence="2">Uncharacterized protein</fullName>
    </submittedName>
</protein>
<accession>A0AAW1M1Y7</accession>
<gene>
    <name evidence="2" type="ORF">QE152_g8690</name>
</gene>
<dbReference type="Proteomes" id="UP001458880">
    <property type="component" value="Unassembled WGS sequence"/>
</dbReference>
<evidence type="ECO:0000256" key="1">
    <source>
        <dbReference type="SAM" id="Coils"/>
    </source>
</evidence>
<evidence type="ECO:0000313" key="2">
    <source>
        <dbReference type="EMBL" id="KAK9739873.1"/>
    </source>
</evidence>
<organism evidence="2 3">
    <name type="scientific">Popillia japonica</name>
    <name type="common">Japanese beetle</name>
    <dbReference type="NCBI Taxonomy" id="7064"/>
    <lineage>
        <taxon>Eukaryota</taxon>
        <taxon>Metazoa</taxon>
        <taxon>Ecdysozoa</taxon>
        <taxon>Arthropoda</taxon>
        <taxon>Hexapoda</taxon>
        <taxon>Insecta</taxon>
        <taxon>Pterygota</taxon>
        <taxon>Neoptera</taxon>
        <taxon>Endopterygota</taxon>
        <taxon>Coleoptera</taxon>
        <taxon>Polyphaga</taxon>
        <taxon>Scarabaeiformia</taxon>
        <taxon>Scarabaeidae</taxon>
        <taxon>Rutelinae</taxon>
        <taxon>Popillia</taxon>
    </lineage>
</organism>
<dbReference type="EMBL" id="JASPKY010000070">
    <property type="protein sequence ID" value="KAK9739873.1"/>
    <property type="molecule type" value="Genomic_DNA"/>
</dbReference>